<evidence type="ECO:0000313" key="3">
    <source>
        <dbReference type="Proteomes" id="UP001328733"/>
    </source>
</evidence>
<comment type="caution">
    <text evidence="2">The sequence shown here is derived from an EMBL/GenBank/DDBJ whole genome shotgun (WGS) entry which is preliminary data.</text>
</comment>
<evidence type="ECO:0000313" key="2">
    <source>
        <dbReference type="EMBL" id="MEG3438706.1"/>
    </source>
</evidence>
<evidence type="ECO:0000259" key="1">
    <source>
        <dbReference type="Pfam" id="PF05050"/>
    </source>
</evidence>
<dbReference type="PANTHER" id="PTHR36973">
    <property type="entry name" value="SLL1456 PROTEIN-RELATED"/>
    <property type="match status" value="1"/>
</dbReference>
<feature type="domain" description="Methyltransferase FkbM" evidence="1">
    <location>
        <begin position="51"/>
        <end position="221"/>
    </location>
</feature>
<protein>
    <submittedName>
        <fullName evidence="2">FkbM family methyltransferase</fullName>
    </submittedName>
</protein>
<keyword evidence="3" id="KW-1185">Reference proteome</keyword>
<dbReference type="InterPro" id="IPR006342">
    <property type="entry name" value="FkbM_mtfrase"/>
</dbReference>
<sequence length="256" mass="29606">MNLKSKLKNFVHEFGLDTYKKFSPDFFPAGWDVASDIERICGKQQPKIIFDVGANIGQTATYYREKFPRSDIYCFEPIRETYSILEAKFSRDQRVKCFPIALGASPEKKEIVLNENSQQNSLTDKLNEGRAIGTDENSPKTEIVQIDTLDGFCQENNINEIDLLKIDTEGYELEVLKGASDFLENRKITLVLAEVGFRPSDSRHTPFPALHEHLYGRGFRFYALYDLSYWHPYQYEGLIYCNALFVNAKLVKSRYY</sequence>
<organism evidence="2 3">
    <name type="scientific">Pannus brasiliensis CCIBt3594</name>
    <dbReference type="NCBI Taxonomy" id="1427578"/>
    <lineage>
        <taxon>Bacteria</taxon>
        <taxon>Bacillati</taxon>
        <taxon>Cyanobacteriota</taxon>
        <taxon>Cyanophyceae</taxon>
        <taxon>Oscillatoriophycideae</taxon>
        <taxon>Chroococcales</taxon>
        <taxon>Microcystaceae</taxon>
        <taxon>Pannus</taxon>
    </lineage>
</organism>
<keyword evidence="2" id="KW-0808">Transferase</keyword>
<reference evidence="2 3" key="1">
    <citation type="submission" date="2024-01" db="EMBL/GenBank/DDBJ databases">
        <title>Genomic insights into the taxonomy and metabolism of the cyanobacterium Pannus brasiliensis CCIBt3594.</title>
        <authorList>
            <person name="Machado M."/>
            <person name="Botero N.B."/>
            <person name="Andreote A.P.D."/>
            <person name="Feitosa A.M.T."/>
            <person name="Popin R."/>
            <person name="Sivonen K."/>
            <person name="Fiore M.F."/>
        </authorList>
    </citation>
    <scope>NUCLEOTIDE SEQUENCE [LARGE SCALE GENOMIC DNA]</scope>
    <source>
        <strain evidence="2 3">CCIBt3594</strain>
    </source>
</reference>
<dbReference type="Gene3D" id="3.40.50.150">
    <property type="entry name" value="Vaccinia Virus protein VP39"/>
    <property type="match status" value="1"/>
</dbReference>
<dbReference type="SUPFAM" id="SSF53335">
    <property type="entry name" value="S-adenosyl-L-methionine-dependent methyltransferases"/>
    <property type="match status" value="1"/>
</dbReference>
<dbReference type="InterPro" id="IPR029063">
    <property type="entry name" value="SAM-dependent_MTases_sf"/>
</dbReference>
<accession>A0AAW9QX17</accession>
<dbReference type="Proteomes" id="UP001328733">
    <property type="component" value="Unassembled WGS sequence"/>
</dbReference>
<gene>
    <name evidence="2" type="ORF">V0288_16365</name>
</gene>
<dbReference type="GO" id="GO:0008171">
    <property type="term" value="F:O-methyltransferase activity"/>
    <property type="evidence" value="ECO:0007669"/>
    <property type="project" value="TreeGrafter"/>
</dbReference>
<dbReference type="NCBIfam" id="TIGR01444">
    <property type="entry name" value="fkbM_fam"/>
    <property type="match status" value="1"/>
</dbReference>
<name>A0AAW9QX17_9CHRO</name>
<proteinExistence type="predicted"/>
<dbReference type="Pfam" id="PF05050">
    <property type="entry name" value="Methyltransf_21"/>
    <property type="match status" value="1"/>
</dbReference>
<dbReference type="EMBL" id="JBAFSM010000033">
    <property type="protein sequence ID" value="MEG3438706.1"/>
    <property type="molecule type" value="Genomic_DNA"/>
</dbReference>
<keyword evidence="2" id="KW-0489">Methyltransferase</keyword>
<dbReference type="GO" id="GO:0032259">
    <property type="term" value="P:methylation"/>
    <property type="evidence" value="ECO:0007669"/>
    <property type="project" value="UniProtKB-KW"/>
</dbReference>
<dbReference type="InterPro" id="IPR053188">
    <property type="entry name" value="FkbM_Methyltransferase"/>
</dbReference>
<dbReference type="RefSeq" id="WP_332866190.1">
    <property type="nucleotide sequence ID" value="NZ_JBAFSM010000033.1"/>
</dbReference>
<dbReference type="AlphaFoldDB" id="A0AAW9QX17"/>
<dbReference type="PANTHER" id="PTHR36973:SF4">
    <property type="entry name" value="NODULATION PROTEIN"/>
    <property type="match status" value="1"/>
</dbReference>